<accession>A0AAV0APR0</accession>
<dbReference type="EMBL" id="CALTRL010000808">
    <property type="protein sequence ID" value="CAH7669785.1"/>
    <property type="molecule type" value="Genomic_DNA"/>
</dbReference>
<dbReference type="GO" id="GO:0005763">
    <property type="term" value="C:mitochondrial small ribosomal subunit"/>
    <property type="evidence" value="ECO:0007669"/>
    <property type="project" value="TreeGrafter"/>
</dbReference>
<evidence type="ECO:0000313" key="3">
    <source>
        <dbReference type="EMBL" id="CAH7669785.1"/>
    </source>
</evidence>
<gene>
    <name evidence="3" type="ORF">PPACK8108_LOCUS4428</name>
</gene>
<name>A0AAV0APR0_PHAPC</name>
<evidence type="ECO:0000259" key="2">
    <source>
        <dbReference type="Pfam" id="PF10213"/>
    </source>
</evidence>
<comment type="caution">
    <text evidence="3">The sequence shown here is derived from an EMBL/GenBank/DDBJ whole genome shotgun (WGS) entry which is preliminary data.</text>
</comment>
<proteinExistence type="predicted"/>
<dbReference type="PANTHER" id="PTHR13490">
    <property type="entry name" value="MITOCHONDRIAL 28S RIBOSOMAL PROTEIN S28"/>
    <property type="match status" value="1"/>
</dbReference>
<feature type="domain" description="Small ribosomal subunit protein mS35 mitochondrial conserved" evidence="2">
    <location>
        <begin position="165"/>
        <end position="297"/>
    </location>
</feature>
<dbReference type="Pfam" id="PF10213">
    <property type="entry name" value="MRP-S28"/>
    <property type="match status" value="1"/>
</dbReference>
<dbReference type="AlphaFoldDB" id="A0AAV0APR0"/>
<feature type="region of interest" description="Disordered" evidence="1">
    <location>
        <begin position="50"/>
        <end position="82"/>
    </location>
</feature>
<sequence length="392" mass="45403">MTSNIIRRFRPTINRSICTSLQSCLLQPTVGPKNNRDQTQRNSCKANNHQIRSFGSSYPTQAGGKNKIKVSGKGKLKDHRLGGPGMEEVFDIERDLAKPFAMQDVPGVTHLRWDEARRRLKALRMIKYQMPLLAKHKQPFVPPPPEAHVIVKTHDDLGFCHGKKDSQRPNQKVTIQVNLSKLKVLRDSAGGLHKFKLLSGRRWFAPKPKSELDLNDHYDDPDGMVKISCDRFSNRFMNERWCSDTLDRLLEESVRLGDDSMDDIPLDDRVTLRRRKRDKNRPWTVNPEHSPKFPKQWLTDKAIEKIDRIHDFKKAVLIQQKAKLLKADQELRGLIKWDGVGVAPVGMFERMDQDLSQKVEEIVERRKSIRDLTSFFDDRSKLEEMSKDRVVQ</sequence>
<dbReference type="GO" id="GO:0032543">
    <property type="term" value="P:mitochondrial translation"/>
    <property type="evidence" value="ECO:0007669"/>
    <property type="project" value="InterPro"/>
</dbReference>
<keyword evidence="4" id="KW-1185">Reference proteome</keyword>
<protein>
    <submittedName>
        <fullName evidence="3">Mitochondrial ribosomal subunit protein-domain-containing protein</fullName>
    </submittedName>
</protein>
<dbReference type="GO" id="GO:0003735">
    <property type="term" value="F:structural constituent of ribosome"/>
    <property type="evidence" value="ECO:0007669"/>
    <property type="project" value="InterPro"/>
</dbReference>
<dbReference type="InterPro" id="IPR019349">
    <property type="entry name" value="Ribosomal_mS35_mit"/>
</dbReference>
<dbReference type="Proteomes" id="UP001153365">
    <property type="component" value="Unassembled WGS sequence"/>
</dbReference>
<feature type="compositionally biased region" description="Basic residues" evidence="1">
    <location>
        <begin position="66"/>
        <end position="78"/>
    </location>
</feature>
<organism evidence="3 4">
    <name type="scientific">Phakopsora pachyrhizi</name>
    <name type="common">Asian soybean rust disease fungus</name>
    <dbReference type="NCBI Taxonomy" id="170000"/>
    <lineage>
        <taxon>Eukaryota</taxon>
        <taxon>Fungi</taxon>
        <taxon>Dikarya</taxon>
        <taxon>Basidiomycota</taxon>
        <taxon>Pucciniomycotina</taxon>
        <taxon>Pucciniomycetes</taxon>
        <taxon>Pucciniales</taxon>
        <taxon>Phakopsoraceae</taxon>
        <taxon>Phakopsora</taxon>
    </lineage>
</organism>
<dbReference type="InterPro" id="IPR039848">
    <property type="entry name" value="Ribosomal_mS35_mt"/>
</dbReference>
<feature type="compositionally biased region" description="Polar residues" evidence="1">
    <location>
        <begin position="50"/>
        <end position="60"/>
    </location>
</feature>
<reference evidence="3" key="1">
    <citation type="submission" date="2022-06" db="EMBL/GenBank/DDBJ databases">
        <authorList>
            <consortium name="SYNGENTA / RWTH Aachen University"/>
        </authorList>
    </citation>
    <scope>NUCLEOTIDE SEQUENCE</scope>
</reference>
<evidence type="ECO:0000313" key="4">
    <source>
        <dbReference type="Proteomes" id="UP001153365"/>
    </source>
</evidence>
<evidence type="ECO:0000256" key="1">
    <source>
        <dbReference type="SAM" id="MobiDB-lite"/>
    </source>
</evidence>
<dbReference type="PANTHER" id="PTHR13490:SF0">
    <property type="entry name" value="SMALL RIBOSOMAL SUBUNIT PROTEIN MS35"/>
    <property type="match status" value="1"/>
</dbReference>